<sequence length="188" mass="20155">MAGADGDCQRVHAGAFHKILHLLGIGVAAVSDGNLHVILNAFETAEFAFHNHAVVVRILNNLTGELHVLFVAVVRSVDHDGGETAVDAAFAEFKGVAVVKVDADGQIRLNARRLNELHEVGMVGVFACAGADLEDQRSFQLLGGFGDALNDLHVVDVECTDGVAAGIRIRKHLFAGYDRHKNDLLFLI</sequence>
<dbReference type="AlphaFoldDB" id="A0A645G434"/>
<gene>
    <name evidence="1" type="ORF">SDC9_168081</name>
</gene>
<comment type="caution">
    <text evidence="1">The sequence shown here is derived from an EMBL/GenBank/DDBJ whole genome shotgun (WGS) entry which is preliminary data.</text>
</comment>
<organism evidence="1">
    <name type="scientific">bioreactor metagenome</name>
    <dbReference type="NCBI Taxonomy" id="1076179"/>
    <lineage>
        <taxon>unclassified sequences</taxon>
        <taxon>metagenomes</taxon>
        <taxon>ecological metagenomes</taxon>
    </lineage>
</organism>
<accession>A0A645G434</accession>
<protein>
    <submittedName>
        <fullName evidence="1">Uncharacterized protein</fullName>
    </submittedName>
</protein>
<dbReference type="EMBL" id="VSSQ01068523">
    <property type="protein sequence ID" value="MPN20702.1"/>
    <property type="molecule type" value="Genomic_DNA"/>
</dbReference>
<reference evidence="1" key="1">
    <citation type="submission" date="2019-08" db="EMBL/GenBank/DDBJ databases">
        <authorList>
            <person name="Kucharzyk K."/>
            <person name="Murdoch R.W."/>
            <person name="Higgins S."/>
            <person name="Loffler F."/>
        </authorList>
    </citation>
    <scope>NUCLEOTIDE SEQUENCE</scope>
</reference>
<name>A0A645G434_9ZZZZ</name>
<evidence type="ECO:0000313" key="1">
    <source>
        <dbReference type="EMBL" id="MPN20702.1"/>
    </source>
</evidence>
<proteinExistence type="predicted"/>